<keyword evidence="2" id="KW-1185">Reference proteome</keyword>
<name>A0ABQ4SDJ2_9HYPH</name>
<dbReference type="InterPro" id="IPR021251">
    <property type="entry name" value="DUF2793"/>
</dbReference>
<evidence type="ECO:0008006" key="3">
    <source>
        <dbReference type="Google" id="ProtNLM"/>
    </source>
</evidence>
<protein>
    <recommendedName>
        <fullName evidence="3">DUF2793 domain-containing protein</fullName>
    </recommendedName>
</protein>
<comment type="caution">
    <text evidence="1">The sequence shown here is derived from an EMBL/GenBank/DDBJ whole genome shotgun (WGS) entry which is preliminary data.</text>
</comment>
<organism evidence="1 2">
    <name type="scientific">Methylobacterium isbiliense</name>
    <dbReference type="NCBI Taxonomy" id="315478"/>
    <lineage>
        <taxon>Bacteria</taxon>
        <taxon>Pseudomonadati</taxon>
        <taxon>Pseudomonadota</taxon>
        <taxon>Alphaproteobacteria</taxon>
        <taxon>Hyphomicrobiales</taxon>
        <taxon>Methylobacteriaceae</taxon>
        <taxon>Methylobacterium</taxon>
    </lineage>
</organism>
<sequence>MSDATPLLALPLLAAAQAQKHVTHNEALTALDTLVQLAVLDKDLAAPPPTPAEGDRYLIAGSTPTGAWAGWAGRIVRYQDGAWRAFVPKPGWFAYVADEADLYTYTGAGGWVGFRATLTALHNLTRLGIGTTADAANPFAAKLNAALWTARGSTEGGTGDLRYTLNKEGPARVLSLLMQSGWSGRAELGLIGDDDLTLKVSADGGTWREALRVARASGGVDLAATEASAAAAATVDLGALAALRVALSGAGTVTSFGSAPNRLRFLRFTGAATLVHDPARLILPGGASLVTAPGDTALAASDGAGLWRVLAYARASGKALAGPAAAEIADASSTGRAVLTGTPAQGAAALGLGPSDGPTFATLVAGSFVRLLPGRQLDANDGKVGARLFARGLNIVGVASEADDPQRYLTMFGLLDLSGPLMVYGPASLYGPVTVGGSLRLASYTVATVPVGAAGATIYVSNARKVGEASGAGTGVAAYYSNGAWRRPSDDSAIAA</sequence>
<accession>A0ABQ4SDJ2</accession>
<dbReference type="EMBL" id="BPQQ01000036">
    <property type="protein sequence ID" value="GJE01287.1"/>
    <property type="molecule type" value="Genomic_DNA"/>
</dbReference>
<evidence type="ECO:0000313" key="1">
    <source>
        <dbReference type="EMBL" id="GJE01287.1"/>
    </source>
</evidence>
<proteinExistence type="predicted"/>
<reference evidence="1" key="2">
    <citation type="submission" date="2021-08" db="EMBL/GenBank/DDBJ databases">
        <authorList>
            <person name="Tani A."/>
            <person name="Ola A."/>
            <person name="Ogura Y."/>
            <person name="Katsura K."/>
            <person name="Hayashi T."/>
        </authorList>
    </citation>
    <scope>NUCLEOTIDE SEQUENCE</scope>
    <source>
        <strain evidence="1">DSM 17168</strain>
    </source>
</reference>
<reference evidence="1" key="1">
    <citation type="journal article" date="2021" name="Front. Microbiol.">
        <title>Comprehensive Comparative Genomics and Phenotyping of Methylobacterium Species.</title>
        <authorList>
            <person name="Alessa O."/>
            <person name="Ogura Y."/>
            <person name="Fujitani Y."/>
            <person name="Takami H."/>
            <person name="Hayashi T."/>
            <person name="Sahin N."/>
            <person name="Tani A."/>
        </authorList>
    </citation>
    <scope>NUCLEOTIDE SEQUENCE</scope>
    <source>
        <strain evidence="1">DSM 17168</strain>
    </source>
</reference>
<dbReference type="RefSeq" id="WP_238236103.1">
    <property type="nucleotide sequence ID" value="NZ_BPQQ01000036.1"/>
</dbReference>
<dbReference type="Proteomes" id="UP001055153">
    <property type="component" value="Unassembled WGS sequence"/>
</dbReference>
<evidence type="ECO:0000313" key="2">
    <source>
        <dbReference type="Proteomes" id="UP001055153"/>
    </source>
</evidence>
<dbReference type="Pfam" id="PF10983">
    <property type="entry name" value="DUF2793"/>
    <property type="match status" value="1"/>
</dbReference>
<gene>
    <name evidence="1" type="ORF">GMJLKIPL_3217</name>
</gene>